<dbReference type="EMBL" id="GAIX01014639">
    <property type="protein sequence ID" value="JAA77921.1"/>
    <property type="molecule type" value="Transcribed_RNA"/>
</dbReference>
<evidence type="ECO:0000256" key="8">
    <source>
        <dbReference type="ARBA" id="ARBA00022792"/>
    </source>
</evidence>
<keyword evidence="8" id="KW-0999">Mitochondrion inner membrane</keyword>
<dbReference type="AlphaFoldDB" id="S4NGQ8"/>
<evidence type="ECO:0000256" key="10">
    <source>
        <dbReference type="ARBA" id="ARBA00022989"/>
    </source>
</evidence>
<evidence type="ECO:0000256" key="2">
    <source>
        <dbReference type="ARBA" id="ARBA00004298"/>
    </source>
</evidence>
<dbReference type="InterPro" id="IPR017384">
    <property type="entry name" value="NADH_Ub_cplx-1_asu_su-1"/>
</dbReference>
<sequence>MWYEILPTFFIITAGLGLPGLGLYHIHNLTLGNHHRRSLNSRLDRVNYMRDQRLTGNPYKINGLDSLPDK</sequence>
<feature type="transmembrane region" description="Helical" evidence="15">
    <location>
        <begin position="6"/>
        <end position="26"/>
    </location>
</feature>
<organism evidence="16">
    <name type="scientific">Pararge aegeria</name>
    <name type="common">speckled wood butterfly</name>
    <dbReference type="NCBI Taxonomy" id="116150"/>
    <lineage>
        <taxon>Eukaryota</taxon>
        <taxon>Metazoa</taxon>
        <taxon>Ecdysozoa</taxon>
        <taxon>Arthropoda</taxon>
        <taxon>Hexapoda</taxon>
        <taxon>Insecta</taxon>
        <taxon>Pterygota</taxon>
        <taxon>Neoptera</taxon>
        <taxon>Endopterygota</taxon>
        <taxon>Lepidoptera</taxon>
        <taxon>Glossata</taxon>
        <taxon>Ditrysia</taxon>
        <taxon>Papilionoidea</taxon>
        <taxon>Nymphalidae</taxon>
        <taxon>Satyrinae</taxon>
        <taxon>Satyrini</taxon>
        <taxon>Parargina</taxon>
        <taxon>Pararge</taxon>
    </lineage>
</organism>
<evidence type="ECO:0000256" key="7">
    <source>
        <dbReference type="ARBA" id="ARBA00022692"/>
    </source>
</evidence>
<evidence type="ECO:0000256" key="5">
    <source>
        <dbReference type="ARBA" id="ARBA00022448"/>
    </source>
</evidence>
<evidence type="ECO:0000256" key="3">
    <source>
        <dbReference type="ARBA" id="ARBA00009960"/>
    </source>
</evidence>
<dbReference type="PANTHER" id="PTHR17098">
    <property type="entry name" value="NADH-UBIQUINONE OXIDOREDUCTASE MWFE SUBUNIT"/>
    <property type="match status" value="1"/>
</dbReference>
<proteinExistence type="inferred from homology"/>
<keyword evidence="12 15" id="KW-0472">Membrane</keyword>
<comment type="function">
    <text evidence="1">Accessory subunit of the mitochondrial membrane respiratory chain NADH dehydrogenase (Complex I), that is believed not to be involved in catalysis. Complex I functions in the transfer of electrons from NADH to the respiratory chain. The immediate electron acceptor for the enzyme is believed to be ubiquinone.</text>
</comment>
<evidence type="ECO:0000256" key="11">
    <source>
        <dbReference type="ARBA" id="ARBA00023128"/>
    </source>
</evidence>
<evidence type="ECO:0000256" key="4">
    <source>
        <dbReference type="ARBA" id="ARBA00016392"/>
    </source>
</evidence>
<keyword evidence="6" id="KW-0679">Respiratory chain</keyword>
<evidence type="ECO:0000256" key="9">
    <source>
        <dbReference type="ARBA" id="ARBA00022982"/>
    </source>
</evidence>
<dbReference type="PANTHER" id="PTHR17098:SF2">
    <property type="entry name" value="NADH DEHYDROGENASE [UBIQUINONE] 1 ALPHA SUBCOMPLEX SUBUNIT 1"/>
    <property type="match status" value="1"/>
</dbReference>
<evidence type="ECO:0000256" key="12">
    <source>
        <dbReference type="ARBA" id="ARBA00023136"/>
    </source>
</evidence>
<keyword evidence="10 15" id="KW-1133">Transmembrane helix</keyword>
<evidence type="ECO:0000256" key="1">
    <source>
        <dbReference type="ARBA" id="ARBA00003195"/>
    </source>
</evidence>
<evidence type="ECO:0000313" key="16">
    <source>
        <dbReference type="EMBL" id="JAA77921.1"/>
    </source>
</evidence>
<dbReference type="Pfam" id="PF15879">
    <property type="entry name" value="MWFE"/>
    <property type="match status" value="1"/>
</dbReference>
<dbReference type="GO" id="GO:0005743">
    <property type="term" value="C:mitochondrial inner membrane"/>
    <property type="evidence" value="ECO:0007669"/>
    <property type="project" value="UniProtKB-SubCell"/>
</dbReference>
<protein>
    <recommendedName>
        <fullName evidence="4">NADH dehydrogenase [ubiquinone] 1 alpha subcomplex subunit 1</fullName>
    </recommendedName>
    <alternativeName>
        <fullName evidence="14">Complex I-MWFE</fullName>
    </alternativeName>
    <alternativeName>
        <fullName evidence="13">NADH-ubiquinone oxidoreductase MWFE subunit</fullName>
    </alternativeName>
</protein>
<evidence type="ECO:0000256" key="15">
    <source>
        <dbReference type="SAM" id="Phobius"/>
    </source>
</evidence>
<reference evidence="16" key="2">
    <citation type="submission" date="2013-05" db="EMBL/GenBank/DDBJ databases">
        <authorList>
            <person name="Carter J.-M."/>
            <person name="Baker S.C."/>
            <person name="Pink R."/>
            <person name="Carter D.R.F."/>
            <person name="Collins A."/>
            <person name="Tomlin J."/>
            <person name="Gibbs M."/>
            <person name="Breuker C.J."/>
        </authorList>
    </citation>
    <scope>NUCLEOTIDE SEQUENCE</scope>
    <source>
        <tissue evidence="16">Ovary</tissue>
    </source>
</reference>
<evidence type="ECO:0000256" key="6">
    <source>
        <dbReference type="ARBA" id="ARBA00022660"/>
    </source>
</evidence>
<evidence type="ECO:0000256" key="13">
    <source>
        <dbReference type="ARBA" id="ARBA00029847"/>
    </source>
</evidence>
<keyword evidence="11" id="KW-0496">Mitochondrion</keyword>
<comment type="subcellular location">
    <subcellularLocation>
        <location evidence="2">Mitochondrion inner membrane</location>
        <topology evidence="2">Single-pass membrane protein</topology>
        <orientation evidence="2">Matrix side</orientation>
    </subcellularLocation>
</comment>
<reference evidence="16" key="1">
    <citation type="journal article" date="2013" name="BMC Genomics">
        <title>Unscrambling butterfly oogenesis.</title>
        <authorList>
            <person name="Carter J.M."/>
            <person name="Baker S.C."/>
            <person name="Pink R."/>
            <person name="Carter D.R."/>
            <person name="Collins A."/>
            <person name="Tomlin J."/>
            <person name="Gibbs M."/>
            <person name="Breuker C.J."/>
        </authorList>
    </citation>
    <scope>NUCLEOTIDE SEQUENCE</scope>
    <source>
        <tissue evidence="16">Ovary</tissue>
    </source>
</reference>
<name>S4NGQ8_9NEOP</name>
<keyword evidence="5" id="KW-0813">Transport</keyword>
<keyword evidence="9" id="KW-0249">Electron transport</keyword>
<evidence type="ECO:0000256" key="14">
    <source>
        <dbReference type="ARBA" id="ARBA00033255"/>
    </source>
</evidence>
<comment type="similarity">
    <text evidence="3">Belongs to the complex I NDUFA1 subunit family.</text>
</comment>
<keyword evidence="7 15" id="KW-0812">Transmembrane</keyword>
<accession>S4NGQ8</accession>